<name>A0AAV3XYM1_9GAST</name>
<evidence type="ECO:0000256" key="1">
    <source>
        <dbReference type="SAM" id="MobiDB-lite"/>
    </source>
</evidence>
<reference evidence="2 3" key="1">
    <citation type="journal article" date="2021" name="Elife">
        <title>Chloroplast acquisition without the gene transfer in kleptoplastic sea slugs, Plakobranchus ocellatus.</title>
        <authorList>
            <person name="Maeda T."/>
            <person name="Takahashi S."/>
            <person name="Yoshida T."/>
            <person name="Shimamura S."/>
            <person name="Takaki Y."/>
            <person name="Nagai Y."/>
            <person name="Toyoda A."/>
            <person name="Suzuki Y."/>
            <person name="Arimoto A."/>
            <person name="Ishii H."/>
            <person name="Satoh N."/>
            <person name="Nishiyama T."/>
            <person name="Hasebe M."/>
            <person name="Maruyama T."/>
            <person name="Minagawa J."/>
            <person name="Obokata J."/>
            <person name="Shigenobu S."/>
        </authorList>
    </citation>
    <scope>NUCLEOTIDE SEQUENCE [LARGE SCALE GENOMIC DNA]</scope>
</reference>
<gene>
    <name evidence="2" type="ORF">PoB_000195800</name>
</gene>
<keyword evidence="3" id="KW-1185">Reference proteome</keyword>
<evidence type="ECO:0000313" key="3">
    <source>
        <dbReference type="Proteomes" id="UP000735302"/>
    </source>
</evidence>
<dbReference type="EMBL" id="BLXT01000273">
    <property type="protein sequence ID" value="GFN75452.1"/>
    <property type="molecule type" value="Genomic_DNA"/>
</dbReference>
<organism evidence="2 3">
    <name type="scientific">Plakobranchus ocellatus</name>
    <dbReference type="NCBI Taxonomy" id="259542"/>
    <lineage>
        <taxon>Eukaryota</taxon>
        <taxon>Metazoa</taxon>
        <taxon>Spiralia</taxon>
        <taxon>Lophotrochozoa</taxon>
        <taxon>Mollusca</taxon>
        <taxon>Gastropoda</taxon>
        <taxon>Heterobranchia</taxon>
        <taxon>Euthyneura</taxon>
        <taxon>Panpulmonata</taxon>
        <taxon>Sacoglossa</taxon>
        <taxon>Placobranchoidea</taxon>
        <taxon>Plakobranchidae</taxon>
        <taxon>Plakobranchus</taxon>
    </lineage>
</organism>
<feature type="compositionally biased region" description="Basic and acidic residues" evidence="1">
    <location>
        <begin position="45"/>
        <end position="69"/>
    </location>
</feature>
<comment type="caution">
    <text evidence="2">The sequence shown here is derived from an EMBL/GenBank/DDBJ whole genome shotgun (WGS) entry which is preliminary data.</text>
</comment>
<accession>A0AAV3XYM1</accession>
<evidence type="ECO:0000313" key="2">
    <source>
        <dbReference type="EMBL" id="GFN75452.1"/>
    </source>
</evidence>
<protein>
    <submittedName>
        <fullName evidence="2">Uncharacterized protein</fullName>
    </submittedName>
</protein>
<dbReference type="AlphaFoldDB" id="A0AAV3XYM1"/>
<feature type="region of interest" description="Disordered" evidence="1">
    <location>
        <begin position="40"/>
        <end position="69"/>
    </location>
</feature>
<dbReference type="Proteomes" id="UP000735302">
    <property type="component" value="Unassembled WGS sequence"/>
</dbReference>
<sequence>MSRSCALASAADGSPKCCQMSISARKSKSPKILLHQCQQEGDETVDVRPGADHRARNKLLEHPITGDET</sequence>
<proteinExistence type="predicted"/>